<dbReference type="Gene3D" id="3.60.120.10">
    <property type="entry name" value="Anthranilate synthase"/>
    <property type="match status" value="1"/>
</dbReference>
<dbReference type="InterPro" id="IPR004561">
    <property type="entry name" value="IsoChor_synthase"/>
</dbReference>
<comment type="similarity">
    <text evidence="2">Belongs to the isochorismate synthase family.</text>
</comment>
<feature type="domain" description="Chorismate-utilising enzyme C-terminal" evidence="6">
    <location>
        <begin position="176"/>
        <end position="424"/>
    </location>
</feature>
<organism evidence="7 8">
    <name type="scientific">Rhodoglobus vestalii</name>
    <dbReference type="NCBI Taxonomy" id="193384"/>
    <lineage>
        <taxon>Bacteria</taxon>
        <taxon>Bacillati</taxon>
        <taxon>Actinomycetota</taxon>
        <taxon>Actinomycetes</taxon>
        <taxon>Micrococcales</taxon>
        <taxon>Microbacteriaceae</taxon>
        <taxon>Rhodoglobus</taxon>
    </lineage>
</organism>
<evidence type="ECO:0000256" key="3">
    <source>
        <dbReference type="ARBA" id="ARBA00012824"/>
    </source>
</evidence>
<evidence type="ECO:0000313" key="7">
    <source>
        <dbReference type="EMBL" id="TQO19504.1"/>
    </source>
</evidence>
<evidence type="ECO:0000256" key="5">
    <source>
        <dbReference type="ARBA" id="ARBA00041564"/>
    </source>
</evidence>
<evidence type="ECO:0000259" key="6">
    <source>
        <dbReference type="Pfam" id="PF00425"/>
    </source>
</evidence>
<comment type="caution">
    <text evidence="7">The sequence shown here is derived from an EMBL/GenBank/DDBJ whole genome shotgun (WGS) entry which is preliminary data.</text>
</comment>
<dbReference type="GO" id="GO:0008909">
    <property type="term" value="F:isochorismate synthase activity"/>
    <property type="evidence" value="ECO:0007669"/>
    <property type="project" value="UniProtKB-EC"/>
</dbReference>
<evidence type="ECO:0000256" key="4">
    <source>
        <dbReference type="ARBA" id="ARBA00023235"/>
    </source>
</evidence>
<dbReference type="InterPro" id="IPR015890">
    <property type="entry name" value="Chorismate_C"/>
</dbReference>
<dbReference type="Proteomes" id="UP000316560">
    <property type="component" value="Unassembled WGS sequence"/>
</dbReference>
<dbReference type="Pfam" id="PF00425">
    <property type="entry name" value="Chorismate_bind"/>
    <property type="match status" value="1"/>
</dbReference>
<dbReference type="NCBIfam" id="TIGR00543">
    <property type="entry name" value="isochor_syn"/>
    <property type="match status" value="1"/>
</dbReference>
<keyword evidence="8" id="KW-1185">Reference proteome</keyword>
<evidence type="ECO:0000256" key="1">
    <source>
        <dbReference type="ARBA" id="ARBA00000799"/>
    </source>
</evidence>
<dbReference type="PANTHER" id="PTHR42839">
    <property type="entry name" value="ISOCHORISMATE SYNTHASE ENTC"/>
    <property type="match status" value="1"/>
</dbReference>
<dbReference type="PANTHER" id="PTHR42839:SF2">
    <property type="entry name" value="ISOCHORISMATE SYNTHASE ENTC"/>
    <property type="match status" value="1"/>
</dbReference>
<name>A0A8H2K6C7_9MICO</name>
<keyword evidence="4" id="KW-0413">Isomerase</keyword>
<comment type="catalytic activity">
    <reaction evidence="1">
        <text>chorismate = isochorismate</text>
        <dbReference type="Rhea" id="RHEA:18985"/>
        <dbReference type="ChEBI" id="CHEBI:29748"/>
        <dbReference type="ChEBI" id="CHEBI:29780"/>
        <dbReference type="EC" id="5.4.4.2"/>
    </reaction>
</comment>
<evidence type="ECO:0000256" key="2">
    <source>
        <dbReference type="ARBA" id="ARBA00005297"/>
    </source>
</evidence>
<proteinExistence type="inferred from homology"/>
<dbReference type="SUPFAM" id="SSF56322">
    <property type="entry name" value="ADC synthase"/>
    <property type="match status" value="1"/>
</dbReference>
<reference evidence="7 8" key="1">
    <citation type="submission" date="2019-06" db="EMBL/GenBank/DDBJ databases">
        <title>Sequencing the genomes of 1000 actinobacteria strains.</title>
        <authorList>
            <person name="Klenk H.-P."/>
        </authorList>
    </citation>
    <scope>NUCLEOTIDE SEQUENCE [LARGE SCALE GENOMIC DNA]</scope>
    <source>
        <strain evidence="7 8">DSM 21947</strain>
    </source>
</reference>
<protein>
    <recommendedName>
        <fullName evidence="3">isochorismate synthase</fullName>
        <ecNumber evidence="3">5.4.4.2</ecNumber>
    </recommendedName>
    <alternativeName>
        <fullName evidence="5">Isochorismate mutase</fullName>
    </alternativeName>
</protein>
<gene>
    <name evidence="7" type="ORF">FB472_1064</name>
</gene>
<dbReference type="EMBL" id="VFRA01000001">
    <property type="protein sequence ID" value="TQO19504.1"/>
    <property type="molecule type" value="Genomic_DNA"/>
</dbReference>
<accession>A0A8H2K6C7</accession>
<dbReference type="AlphaFoldDB" id="A0A8H2K6C7"/>
<dbReference type="EC" id="5.4.4.2" evidence="3"/>
<dbReference type="InterPro" id="IPR005801">
    <property type="entry name" value="ADC_synthase"/>
</dbReference>
<evidence type="ECO:0000313" key="8">
    <source>
        <dbReference type="Proteomes" id="UP000316560"/>
    </source>
</evidence>
<sequence>MGLKSSPFPALNEAFAMTNQREPLTIVTRPSDEIDRILDWIAPDHPLAFVRNGEGIVGVGELLRLEFRGADRFAAAAAAWSELTRTAIVHDSVNRAGTGLIAFGSFAFAGSSSAVSVLIIPRVIVGNREGSHWVTTISAGEANTMPDTTDALATLPRHPHGAAVHVSFAPGDMSTTAFTTAVTAALQEIALSRAEKLVIARDQVAQLPAGADLRVPIAALATRYPDTFTFAVDGLIGSSPETLVNVHNGTVSARVLAGSAARGDNHSSDEQAAATLTGSLKDQQEHALALASVMDALRPLSRELHAASSPFALQLPNLWHLATDIEGQLAERSSALDLIGILHPTAAVAGTPTPAALQIIDLLEGFDRGRYAGPVGWVDADGNGEWAVALRCAQVDGTRITAYAGAGIVTGSDAERELAETELKFRPIIEAFA</sequence>